<dbReference type="InterPro" id="IPR050114">
    <property type="entry name" value="UPF0173_UPF0282_UlaG_hydrolase"/>
</dbReference>
<evidence type="ECO:0000259" key="2">
    <source>
        <dbReference type="Pfam" id="PF12706"/>
    </source>
</evidence>
<dbReference type="GO" id="GO:0019854">
    <property type="term" value="P:L-ascorbic acid catabolic process"/>
    <property type="evidence" value="ECO:0007669"/>
    <property type="project" value="InterPro"/>
</dbReference>
<feature type="domain" description="Metallo-beta-lactamase" evidence="2">
    <location>
        <begin position="107"/>
        <end position="291"/>
    </location>
</feature>
<reference evidence="3" key="1">
    <citation type="submission" date="2019-11" db="EMBL/GenBank/DDBJ databases">
        <authorList>
            <person name="Feng L."/>
        </authorList>
    </citation>
    <scope>NUCLEOTIDE SEQUENCE</scope>
    <source>
        <strain evidence="3">CButyricumLFYP62</strain>
    </source>
</reference>
<proteinExistence type="predicted"/>
<name>A0A6N3GF86_CLOBU</name>
<protein>
    <submittedName>
        <fullName evidence="3">Putative L-ascorbate-6-phosphate lactonase UlaG</fullName>
        <ecNumber evidence="3">3.1.1.-</ecNumber>
    </submittedName>
</protein>
<sequence length="363" mass="41316">MRIGMGEFKMSQVEEITRESWILNTFPEWGTWLNEEIEMEEVKKGTFAMWWLGCTGIWLKSEGGTNISIDFWCGSGKKTKANPYINPQHQMARMCGGKKLQPNLRVAPFVLDPFGIKNIDAVLATHDHNDHIDVNVAAAVLKNCSKDVPFVGPQACVDKWIGWGVPSERCIVVKPGDTVQIKDITIVALESFDRTALITEPPKGDIRGKMPVDMDIKAVNYLIKTPGGNLYHSGDSHYSNFYAKHGNEYKIDVALGSYGENPRGITDKMTSVDILRMAEALKTKVVIPFHHDIWSNFQADTKEILELFDMRKDRLQYEFNPFIWQVGGKFTFPDDSKKREYHYPRGFDDCFTTDINIPYTSFL</sequence>
<organism evidence="3">
    <name type="scientific">Clostridium butyricum</name>
    <dbReference type="NCBI Taxonomy" id="1492"/>
    <lineage>
        <taxon>Bacteria</taxon>
        <taxon>Bacillati</taxon>
        <taxon>Bacillota</taxon>
        <taxon>Clostridia</taxon>
        <taxon>Eubacteriales</taxon>
        <taxon>Clostridiaceae</taxon>
        <taxon>Clostridium</taxon>
    </lineage>
</organism>
<dbReference type="InterPro" id="IPR001279">
    <property type="entry name" value="Metallo-B-lactamas"/>
</dbReference>
<dbReference type="CDD" id="cd16284">
    <property type="entry name" value="UlaG-like_MBL-fold"/>
    <property type="match status" value="1"/>
</dbReference>
<dbReference type="NCBIfam" id="NF008688">
    <property type="entry name" value="PRK11709.1"/>
    <property type="match status" value="1"/>
</dbReference>
<dbReference type="PANTHER" id="PTHR43546">
    <property type="entry name" value="UPF0173 METAL-DEPENDENT HYDROLASE MJ1163-RELATED"/>
    <property type="match status" value="1"/>
</dbReference>
<dbReference type="InterPro" id="IPR036866">
    <property type="entry name" value="RibonucZ/Hydroxyglut_hydro"/>
</dbReference>
<keyword evidence="1 3" id="KW-0378">Hydrolase</keyword>
<dbReference type="EMBL" id="CACRTU010000027">
    <property type="protein sequence ID" value="VYU62239.1"/>
    <property type="molecule type" value="Genomic_DNA"/>
</dbReference>
<dbReference type="Gene3D" id="3.60.15.10">
    <property type="entry name" value="Ribonuclease Z/Hydroxyacylglutathione hydrolase-like"/>
    <property type="match status" value="1"/>
</dbReference>
<dbReference type="SUPFAM" id="SSF56281">
    <property type="entry name" value="Metallo-hydrolase/oxidoreductase"/>
    <property type="match status" value="1"/>
</dbReference>
<accession>A0A6N3GF86</accession>
<dbReference type="PANTHER" id="PTHR43546:SF9">
    <property type="entry name" value="L-ASCORBATE-6-PHOSPHATE LACTONASE ULAG-RELATED"/>
    <property type="match status" value="1"/>
</dbReference>
<dbReference type="EC" id="3.1.1.-" evidence="3"/>
<evidence type="ECO:0000256" key="1">
    <source>
        <dbReference type="ARBA" id="ARBA00022801"/>
    </source>
</evidence>
<dbReference type="AlphaFoldDB" id="A0A6N3GF86"/>
<dbReference type="GO" id="GO:0030145">
    <property type="term" value="F:manganese ion binding"/>
    <property type="evidence" value="ECO:0007669"/>
    <property type="project" value="InterPro"/>
</dbReference>
<dbReference type="GO" id="GO:0035460">
    <property type="term" value="F:L-ascorbate 6-phosphate lactonase activity"/>
    <property type="evidence" value="ECO:0007669"/>
    <property type="project" value="InterPro"/>
</dbReference>
<dbReference type="InterPro" id="IPR048021">
    <property type="entry name" value="UlaG-like_MBL-fold"/>
</dbReference>
<gene>
    <name evidence="3" type="primary">ulaG</name>
    <name evidence="3" type="ORF">CBLFYP62_03044</name>
</gene>
<evidence type="ECO:0000313" key="3">
    <source>
        <dbReference type="EMBL" id="VYU62239.1"/>
    </source>
</evidence>
<dbReference type="Pfam" id="PF12706">
    <property type="entry name" value="Lactamase_B_2"/>
    <property type="match status" value="1"/>
</dbReference>